<accession>A0ABV1KG54</accession>
<dbReference type="SUPFAM" id="SSF54001">
    <property type="entry name" value="Cysteine proteinases"/>
    <property type="match status" value="1"/>
</dbReference>
<dbReference type="PANTHER" id="PTHR47359:SF3">
    <property type="entry name" value="NLP_P60 DOMAIN-CONTAINING PROTEIN-RELATED"/>
    <property type="match status" value="1"/>
</dbReference>
<keyword evidence="5" id="KW-0812">Transmembrane</keyword>
<dbReference type="PROSITE" id="PS51935">
    <property type="entry name" value="NLPC_P60"/>
    <property type="match status" value="1"/>
</dbReference>
<feature type="domain" description="NlpC/P60" evidence="6">
    <location>
        <begin position="238"/>
        <end position="361"/>
    </location>
</feature>
<dbReference type="Pfam" id="PF00877">
    <property type="entry name" value="NLPC_P60"/>
    <property type="match status" value="1"/>
</dbReference>
<dbReference type="EMBL" id="JBEDNQ010000008">
    <property type="protein sequence ID" value="MEQ3552874.1"/>
    <property type="molecule type" value="Genomic_DNA"/>
</dbReference>
<protein>
    <submittedName>
        <fullName evidence="7">C40 family peptidase</fullName>
    </submittedName>
</protein>
<comment type="similarity">
    <text evidence="1">Belongs to the peptidase C40 family.</text>
</comment>
<evidence type="ECO:0000313" key="7">
    <source>
        <dbReference type="EMBL" id="MEQ3552874.1"/>
    </source>
</evidence>
<dbReference type="Proteomes" id="UP001494902">
    <property type="component" value="Unassembled WGS sequence"/>
</dbReference>
<organism evidence="7 8">
    <name type="scientific">Pseudonocardia nematodicida</name>
    <dbReference type="NCBI Taxonomy" id="1206997"/>
    <lineage>
        <taxon>Bacteria</taxon>
        <taxon>Bacillati</taxon>
        <taxon>Actinomycetota</taxon>
        <taxon>Actinomycetes</taxon>
        <taxon>Pseudonocardiales</taxon>
        <taxon>Pseudonocardiaceae</taxon>
        <taxon>Pseudonocardia</taxon>
    </lineage>
</organism>
<evidence type="ECO:0000313" key="8">
    <source>
        <dbReference type="Proteomes" id="UP001494902"/>
    </source>
</evidence>
<keyword evidence="2" id="KW-0645">Protease</keyword>
<dbReference type="InterPro" id="IPR038765">
    <property type="entry name" value="Papain-like_cys_pep_sf"/>
</dbReference>
<reference evidence="7 8" key="1">
    <citation type="submission" date="2024-03" db="EMBL/GenBank/DDBJ databases">
        <title>Draft genome sequence of Pseudonocardia nematodicida JCM 31783.</title>
        <authorList>
            <person name="Butdee W."/>
            <person name="Duangmal K."/>
        </authorList>
    </citation>
    <scope>NUCLEOTIDE SEQUENCE [LARGE SCALE GENOMIC DNA]</scope>
    <source>
        <strain evidence="7 8">JCM 31783</strain>
    </source>
</reference>
<evidence type="ECO:0000256" key="2">
    <source>
        <dbReference type="ARBA" id="ARBA00022670"/>
    </source>
</evidence>
<dbReference type="RefSeq" id="WP_349299939.1">
    <property type="nucleotide sequence ID" value="NZ_JBEDNQ010000008.1"/>
</dbReference>
<evidence type="ECO:0000256" key="5">
    <source>
        <dbReference type="SAM" id="Phobius"/>
    </source>
</evidence>
<evidence type="ECO:0000256" key="4">
    <source>
        <dbReference type="ARBA" id="ARBA00022807"/>
    </source>
</evidence>
<evidence type="ECO:0000256" key="1">
    <source>
        <dbReference type="ARBA" id="ARBA00007074"/>
    </source>
</evidence>
<evidence type="ECO:0000256" key="3">
    <source>
        <dbReference type="ARBA" id="ARBA00022801"/>
    </source>
</evidence>
<keyword evidence="4" id="KW-0788">Thiol protease</keyword>
<dbReference type="PANTHER" id="PTHR47359">
    <property type="entry name" value="PEPTIDOGLYCAN DL-ENDOPEPTIDASE CWLO"/>
    <property type="match status" value="1"/>
</dbReference>
<dbReference type="Gene3D" id="3.90.1720.10">
    <property type="entry name" value="endopeptidase domain like (from Nostoc punctiforme)"/>
    <property type="match status" value="1"/>
</dbReference>
<gene>
    <name evidence="7" type="ORF">WIS52_20600</name>
</gene>
<sequence length="378" mass="38740">MDQKKGTVVVAIAAVVLTFLVAVTSMGIAMFTAVSDGALPGGGCDGDGGIGGGSQSIGGTEWNAEQTEHAATIVSIAVERGLPRRAAVIAISTVIVESRLINVAHGDRDSLGLYQQRPSQGWGSPEQVLNPDYATRIFYDRLLEIPGWAAMPPGQAADTVQRSAFPERYGPQEEPAAALVDRFWVGPDTPVPDTPATPDAQLAAAVFACPDQGGVGVPLAPGDIDPRQLPPGFVPPADPAQRAAVLYALAQLGKPYVWGARGPDGFDCSGLMLAAWASAGVAIPGGTVNQKNAGTPASLATIAPGDLVFIPGSLGSPTNPRHVGMYVGGGLVVNAYDSATGVILQPLSDWADQITHIRRIAGPNGEPAANPALARATP</sequence>
<dbReference type="InterPro" id="IPR000064">
    <property type="entry name" value="NLP_P60_dom"/>
</dbReference>
<comment type="caution">
    <text evidence="7">The sequence shown here is derived from an EMBL/GenBank/DDBJ whole genome shotgun (WGS) entry which is preliminary data.</text>
</comment>
<proteinExistence type="inferred from homology"/>
<keyword evidence="5" id="KW-0472">Membrane</keyword>
<name>A0ABV1KG54_9PSEU</name>
<keyword evidence="8" id="KW-1185">Reference proteome</keyword>
<feature type="transmembrane region" description="Helical" evidence="5">
    <location>
        <begin position="7"/>
        <end position="31"/>
    </location>
</feature>
<dbReference type="InterPro" id="IPR051794">
    <property type="entry name" value="PG_Endopeptidase_C40"/>
</dbReference>
<keyword evidence="3" id="KW-0378">Hydrolase</keyword>
<keyword evidence="5" id="KW-1133">Transmembrane helix</keyword>
<evidence type="ECO:0000259" key="6">
    <source>
        <dbReference type="PROSITE" id="PS51935"/>
    </source>
</evidence>